<dbReference type="Pfam" id="PF19890">
    <property type="entry name" value="DUF6363"/>
    <property type="match status" value="1"/>
</dbReference>
<feature type="active site" description="Nucleophile" evidence="4">
    <location>
        <position position="42"/>
    </location>
</feature>
<reference evidence="6" key="1">
    <citation type="journal article" date="2021" name="PeerJ">
        <title>Extensive microbial diversity within the chicken gut microbiome revealed by metagenomics and culture.</title>
        <authorList>
            <person name="Gilroy R."/>
            <person name="Ravi A."/>
            <person name="Getino M."/>
            <person name="Pursley I."/>
            <person name="Horton D.L."/>
            <person name="Alikhan N.F."/>
            <person name="Baker D."/>
            <person name="Gharbi K."/>
            <person name="Hall N."/>
            <person name="Watson M."/>
            <person name="Adriaenssens E.M."/>
            <person name="Foster-Nyarko E."/>
            <person name="Jarju S."/>
            <person name="Secka A."/>
            <person name="Antonio M."/>
            <person name="Oren A."/>
            <person name="Chaudhuri R.R."/>
            <person name="La Ragione R."/>
            <person name="Hildebrand F."/>
            <person name="Pallen M.J."/>
        </authorList>
    </citation>
    <scope>NUCLEOTIDE SEQUENCE</scope>
    <source>
        <strain evidence="6">ChiHjej13B12-4958</strain>
    </source>
</reference>
<dbReference type="GO" id="GO:0016787">
    <property type="term" value="F:hydrolase activity"/>
    <property type="evidence" value="ECO:0007669"/>
    <property type="project" value="UniProtKB-UniRule"/>
</dbReference>
<evidence type="ECO:0000313" key="6">
    <source>
        <dbReference type="EMBL" id="HJC86326.1"/>
    </source>
</evidence>
<comment type="caution">
    <text evidence="4">Lacks conserved residue(s) required for the propagation of feature annotation.</text>
</comment>
<dbReference type="EMBL" id="DWVP01000024">
    <property type="protein sequence ID" value="HJC86326.1"/>
    <property type="molecule type" value="Genomic_DNA"/>
</dbReference>
<reference evidence="6" key="2">
    <citation type="submission" date="2021-04" db="EMBL/GenBank/DDBJ databases">
        <authorList>
            <person name="Gilroy R."/>
        </authorList>
    </citation>
    <scope>NUCLEOTIDE SEQUENCE</scope>
    <source>
        <strain evidence="6">ChiHjej13B12-4958</strain>
    </source>
</reference>
<name>A0A9D2QEW6_9CORY</name>
<feature type="domain" description="PNPLA" evidence="5">
    <location>
        <begin position="9"/>
        <end position="182"/>
    </location>
</feature>
<accession>A0A9D2QEW6</accession>
<dbReference type="PANTHER" id="PTHR14226">
    <property type="entry name" value="NEUROPATHY TARGET ESTERASE/SWISS CHEESE D.MELANOGASTER"/>
    <property type="match status" value="1"/>
</dbReference>
<feature type="active site" description="Proton acceptor" evidence="4">
    <location>
        <position position="167"/>
    </location>
</feature>
<dbReference type="InterPro" id="IPR037483">
    <property type="entry name" value="YjjU-like"/>
</dbReference>
<organism evidence="6 7">
    <name type="scientific">Candidatus Corynebacterium faecigallinarum</name>
    <dbReference type="NCBI Taxonomy" id="2838528"/>
    <lineage>
        <taxon>Bacteria</taxon>
        <taxon>Bacillati</taxon>
        <taxon>Actinomycetota</taxon>
        <taxon>Actinomycetes</taxon>
        <taxon>Mycobacteriales</taxon>
        <taxon>Corynebacteriaceae</taxon>
        <taxon>Corynebacterium</taxon>
    </lineage>
</organism>
<dbReference type="AlphaFoldDB" id="A0A9D2QEW6"/>
<evidence type="ECO:0000256" key="3">
    <source>
        <dbReference type="ARBA" id="ARBA00023098"/>
    </source>
</evidence>
<dbReference type="Pfam" id="PF01734">
    <property type="entry name" value="Patatin"/>
    <property type="match status" value="1"/>
</dbReference>
<sequence length="307" mass="34180">MIEARDTALLLEGGGMRASYGTGALDVLMENDVRFGWAGGVSAGATHLVSYLTGERDRLRHSFVDFATDPNFGGWTWLLRGKGYFNAAYIYGDAPERDLPRPYDFARALQSDVEFRICSTRADNGDPVYWGREDVSSTGELMAAVRASSTIPLAMPVPRIDGVPYVDGALGPSGGIPLDAALADGYSRFFAVLTHPRGYVKPPMGRTRMWRTILRKYPAVAEAMATRHIRYNATMDRLYALERAGRAFLYFPEDEKPVSSTERNVEVLRDSLLRGTMQAERDWPSFESFLRRGSRRGTDDRVTTPAQ</sequence>
<proteinExistence type="predicted"/>
<evidence type="ECO:0000256" key="4">
    <source>
        <dbReference type="PROSITE-ProRule" id="PRU01161"/>
    </source>
</evidence>
<dbReference type="CDD" id="cd07208">
    <property type="entry name" value="Pat_hypo_Ecoli_yjju_like"/>
    <property type="match status" value="1"/>
</dbReference>
<evidence type="ECO:0000313" key="7">
    <source>
        <dbReference type="Proteomes" id="UP000823858"/>
    </source>
</evidence>
<dbReference type="InterPro" id="IPR002641">
    <property type="entry name" value="PNPLA_dom"/>
</dbReference>
<dbReference type="InterPro" id="IPR045943">
    <property type="entry name" value="DUF6363"/>
</dbReference>
<keyword evidence="2 4" id="KW-0442">Lipid degradation</keyword>
<keyword evidence="3 4" id="KW-0443">Lipid metabolism</keyword>
<feature type="short sequence motif" description="GXSXG" evidence="4">
    <location>
        <begin position="40"/>
        <end position="44"/>
    </location>
</feature>
<dbReference type="SUPFAM" id="SSF52151">
    <property type="entry name" value="FabD/lysophospholipase-like"/>
    <property type="match status" value="1"/>
</dbReference>
<feature type="short sequence motif" description="DGA/G" evidence="4">
    <location>
        <begin position="167"/>
        <end position="169"/>
    </location>
</feature>
<dbReference type="InterPro" id="IPR016035">
    <property type="entry name" value="Acyl_Trfase/lysoPLipase"/>
</dbReference>
<dbReference type="InterPro" id="IPR050301">
    <property type="entry name" value="NTE"/>
</dbReference>
<dbReference type="PANTHER" id="PTHR14226:SF25">
    <property type="entry name" value="PHOSPHOESTERASE"/>
    <property type="match status" value="1"/>
</dbReference>
<dbReference type="GO" id="GO:0016042">
    <property type="term" value="P:lipid catabolic process"/>
    <property type="evidence" value="ECO:0007669"/>
    <property type="project" value="UniProtKB-UniRule"/>
</dbReference>
<evidence type="ECO:0000256" key="2">
    <source>
        <dbReference type="ARBA" id="ARBA00022963"/>
    </source>
</evidence>
<comment type="caution">
    <text evidence="6">The sequence shown here is derived from an EMBL/GenBank/DDBJ whole genome shotgun (WGS) entry which is preliminary data.</text>
</comment>
<dbReference type="Proteomes" id="UP000823858">
    <property type="component" value="Unassembled WGS sequence"/>
</dbReference>
<evidence type="ECO:0000256" key="1">
    <source>
        <dbReference type="ARBA" id="ARBA00022801"/>
    </source>
</evidence>
<dbReference type="PROSITE" id="PS51635">
    <property type="entry name" value="PNPLA"/>
    <property type="match status" value="1"/>
</dbReference>
<gene>
    <name evidence="6" type="ORF">H9751_12470</name>
</gene>
<protein>
    <submittedName>
        <fullName evidence="6">Patatin family protein</fullName>
    </submittedName>
</protein>
<evidence type="ECO:0000259" key="5">
    <source>
        <dbReference type="PROSITE" id="PS51635"/>
    </source>
</evidence>
<dbReference type="Gene3D" id="3.40.1090.10">
    <property type="entry name" value="Cytosolic phospholipase A2 catalytic domain"/>
    <property type="match status" value="2"/>
</dbReference>
<keyword evidence="1 4" id="KW-0378">Hydrolase</keyword>